<reference evidence="3" key="1">
    <citation type="submission" date="2024-06" db="EMBL/GenBank/DDBJ databases">
        <authorList>
            <person name="Ryan C."/>
        </authorList>
    </citation>
    <scope>NUCLEOTIDE SEQUENCE [LARGE SCALE GENOMIC DNA]</scope>
</reference>
<reference evidence="2 3" key="2">
    <citation type="submission" date="2024-10" db="EMBL/GenBank/DDBJ databases">
        <authorList>
            <person name="Ryan C."/>
        </authorList>
    </citation>
    <scope>NUCLEOTIDE SEQUENCE [LARGE SCALE GENOMIC DNA]</scope>
</reference>
<protein>
    <recommendedName>
        <fullName evidence="1">Reverse transcriptase domain-containing protein</fullName>
    </recommendedName>
</protein>
<proteinExistence type="predicted"/>
<organism evidence="2 3">
    <name type="scientific">Urochloa decumbens</name>
    <dbReference type="NCBI Taxonomy" id="240449"/>
    <lineage>
        <taxon>Eukaryota</taxon>
        <taxon>Viridiplantae</taxon>
        <taxon>Streptophyta</taxon>
        <taxon>Embryophyta</taxon>
        <taxon>Tracheophyta</taxon>
        <taxon>Spermatophyta</taxon>
        <taxon>Magnoliopsida</taxon>
        <taxon>Liliopsida</taxon>
        <taxon>Poales</taxon>
        <taxon>Poaceae</taxon>
        <taxon>PACMAD clade</taxon>
        <taxon>Panicoideae</taxon>
        <taxon>Panicodae</taxon>
        <taxon>Paniceae</taxon>
        <taxon>Melinidinae</taxon>
        <taxon>Urochloa</taxon>
    </lineage>
</organism>
<accession>A0ABC9DIP5</accession>
<name>A0ABC9DIP5_9POAL</name>
<feature type="domain" description="Reverse transcriptase" evidence="1">
    <location>
        <begin position="34"/>
        <end position="310"/>
    </location>
</feature>
<dbReference type="Proteomes" id="UP001497457">
    <property type="component" value="Chromosome 33rd"/>
</dbReference>
<evidence type="ECO:0000313" key="3">
    <source>
        <dbReference type="Proteomes" id="UP001497457"/>
    </source>
</evidence>
<dbReference type="InterPro" id="IPR000477">
    <property type="entry name" value="RT_dom"/>
</dbReference>
<dbReference type="AlphaFoldDB" id="A0ABC9DIP5"/>
<sequence length="740" mass="81788">MHVSSSPGPDGFGPAFYRAFWPLLEDSVMAVLHAFHRGNADLARINQALVVLLPKKSDVTSADGFRPISLQKCVPKLAAKMLTTRLQGAIPTLISDLQTGFVKGRSITDNFLFASELLQCCRKRGAPTIALKLDFRKAFDSISWAALDRILDARGFGAPWRAWMSALLSSGRAAILLNGVPGPWIQCKRGLRQGDPLSPYLFIIVADLLHRMISDAAAPLPLRHPLVDDLDCPVIQYADDTLVLLRAEEPQVRRLKTVLDSFASATGLTINYSKSTFVPINVDAGAAAHLAGILGCAVASFSQTYLGLPLSDTKLPARVLDDLAIRVERCIPSWRVHLLNRGGRLTLTNAVMSLKPIHAMAAIRFPKSTVERMDKPRRGMFWKGAPRCSGGDCQVAWTMACRLKEEDGLGIIDISTQDTCLLLKTVHKLLTGDSNPWANWVRYWYTPECNPSPTASWAMFQGLLPTYHGIVGVTVGRGDSTSFWFDNWTSVGALATALPALLSHCTNSDITVRAALQDGMLNLPLQARLSAVTGAELQGLSTKLTGLQLGEAPDGRHLLWGDERSFRSGVVYKMLKRTGCTVRLADTNWDNFAPIRVKVFFWILRHGNTRTRSFLHRHGALGVEMCPFCPSSPEDIDHLFFSCPRLAAFWAFACPVAAPRMVPELAASLPLLEHRLRNTAVLLLLWIVWKNCNRKIFDNIEQDYKAMNKLIVDHAKLWTSRAPRRLDCAALELWCSSLPV</sequence>
<evidence type="ECO:0000259" key="1">
    <source>
        <dbReference type="PROSITE" id="PS50878"/>
    </source>
</evidence>
<keyword evidence="3" id="KW-1185">Reference proteome</keyword>
<dbReference type="SUPFAM" id="SSF56672">
    <property type="entry name" value="DNA/RNA polymerases"/>
    <property type="match status" value="1"/>
</dbReference>
<gene>
    <name evidence="2" type="ORF">URODEC1_LOCUS85925</name>
</gene>
<dbReference type="EMBL" id="OZ075143">
    <property type="protein sequence ID" value="CAL5040144.1"/>
    <property type="molecule type" value="Genomic_DNA"/>
</dbReference>
<dbReference type="CDD" id="cd01650">
    <property type="entry name" value="RT_nLTR_like"/>
    <property type="match status" value="1"/>
</dbReference>
<dbReference type="PANTHER" id="PTHR19446">
    <property type="entry name" value="REVERSE TRANSCRIPTASES"/>
    <property type="match status" value="1"/>
</dbReference>
<dbReference type="Pfam" id="PF00078">
    <property type="entry name" value="RVT_1"/>
    <property type="match status" value="1"/>
</dbReference>
<dbReference type="PROSITE" id="PS50878">
    <property type="entry name" value="RT_POL"/>
    <property type="match status" value="1"/>
</dbReference>
<dbReference type="InterPro" id="IPR026960">
    <property type="entry name" value="RVT-Znf"/>
</dbReference>
<dbReference type="InterPro" id="IPR043502">
    <property type="entry name" value="DNA/RNA_pol_sf"/>
</dbReference>
<evidence type="ECO:0000313" key="2">
    <source>
        <dbReference type="EMBL" id="CAL5040144.1"/>
    </source>
</evidence>
<dbReference type="Pfam" id="PF13966">
    <property type="entry name" value="zf-RVT"/>
    <property type="match status" value="1"/>
</dbReference>